<accession>A0ABV1HM82</accession>
<dbReference type="Proteomes" id="UP001437460">
    <property type="component" value="Unassembled WGS sequence"/>
</dbReference>
<comment type="caution">
    <text evidence="2">The sequence shown here is derived from an EMBL/GenBank/DDBJ whole genome shotgun (WGS) entry which is preliminary data.</text>
</comment>
<gene>
    <name evidence="2" type="ORF">WMO41_07855</name>
</gene>
<name>A0ABV1HM82_9FIRM</name>
<dbReference type="EMBL" id="JBBMFJ010000014">
    <property type="protein sequence ID" value="MEQ2563078.1"/>
    <property type="molecule type" value="Genomic_DNA"/>
</dbReference>
<keyword evidence="1" id="KW-0812">Transmembrane</keyword>
<reference evidence="2 3" key="1">
    <citation type="submission" date="2024-03" db="EMBL/GenBank/DDBJ databases">
        <title>Human intestinal bacterial collection.</title>
        <authorList>
            <person name="Pauvert C."/>
            <person name="Hitch T.C.A."/>
            <person name="Clavel T."/>
        </authorList>
    </citation>
    <scope>NUCLEOTIDE SEQUENCE [LARGE SCALE GENOMIC DNA]</scope>
    <source>
        <strain evidence="2 3">CLA-AP-H27</strain>
    </source>
</reference>
<feature type="transmembrane region" description="Helical" evidence="1">
    <location>
        <begin position="12"/>
        <end position="35"/>
    </location>
</feature>
<organism evidence="2 3">
    <name type="scientific">Ventrimonas faecis</name>
    <dbReference type="NCBI Taxonomy" id="3133170"/>
    <lineage>
        <taxon>Bacteria</taxon>
        <taxon>Bacillati</taxon>
        <taxon>Bacillota</taxon>
        <taxon>Clostridia</taxon>
        <taxon>Lachnospirales</taxon>
        <taxon>Lachnospiraceae</taxon>
        <taxon>Ventrimonas</taxon>
    </lineage>
</organism>
<evidence type="ECO:0000313" key="3">
    <source>
        <dbReference type="Proteomes" id="UP001437460"/>
    </source>
</evidence>
<keyword evidence="1" id="KW-1133">Transmembrane helix</keyword>
<evidence type="ECO:0000313" key="2">
    <source>
        <dbReference type="EMBL" id="MEQ2563078.1"/>
    </source>
</evidence>
<proteinExistence type="predicted"/>
<evidence type="ECO:0000256" key="1">
    <source>
        <dbReference type="SAM" id="Phobius"/>
    </source>
</evidence>
<keyword evidence="3" id="KW-1185">Reference proteome</keyword>
<evidence type="ECO:0008006" key="4">
    <source>
        <dbReference type="Google" id="ProtNLM"/>
    </source>
</evidence>
<protein>
    <recommendedName>
        <fullName evidence="4">Type II secretion system protein</fullName>
    </recommendedName>
</protein>
<sequence length="132" mass="14859">MNKRSGSGSGIFLMEMMVVVFFFMLCASTCILAFAKSDRMSRLAWERDHAVSAAQSVAEVWKLSEEQQEGEQSLYWNADWEETENQSEAVYTGSLTETSKEDGIQNLQIVIREAGEDGEELFALDAAKYVRP</sequence>
<keyword evidence="1" id="KW-0472">Membrane</keyword>
<dbReference type="RefSeq" id="WP_349229286.1">
    <property type="nucleotide sequence ID" value="NZ_JBBMFJ010000014.1"/>
</dbReference>